<dbReference type="EMBL" id="JBFDAA010000008">
    <property type="protein sequence ID" value="KAL1129613.1"/>
    <property type="molecule type" value="Genomic_DNA"/>
</dbReference>
<dbReference type="Gene3D" id="3.30.470.20">
    <property type="entry name" value="ATP-grasp fold, B domain"/>
    <property type="match status" value="1"/>
</dbReference>
<dbReference type="InterPro" id="IPR053317">
    <property type="entry name" value="Tubulin_polyglutamylase"/>
</dbReference>
<dbReference type="Pfam" id="PF03133">
    <property type="entry name" value="TTL"/>
    <property type="match status" value="1"/>
</dbReference>
<evidence type="ECO:0000313" key="1">
    <source>
        <dbReference type="EMBL" id="KAL1129613.1"/>
    </source>
</evidence>
<keyword evidence="2" id="KW-1185">Reference proteome</keyword>
<dbReference type="InterPro" id="IPR004344">
    <property type="entry name" value="TTL/TTLL_fam"/>
</dbReference>
<reference evidence="1 2" key="1">
    <citation type="submission" date="2024-07" db="EMBL/GenBank/DDBJ databases">
        <title>Chromosome-level genome assembly of the water stick insect Ranatra chinensis (Heteroptera: Nepidae).</title>
        <authorList>
            <person name="Liu X."/>
        </authorList>
    </citation>
    <scope>NUCLEOTIDE SEQUENCE [LARGE SCALE GENOMIC DNA]</scope>
    <source>
        <strain evidence="1">Cailab_2021Rc</strain>
        <tissue evidence="1">Muscle</tissue>
    </source>
</reference>
<dbReference type="PROSITE" id="PS51221">
    <property type="entry name" value="TTL"/>
    <property type="match status" value="1"/>
</dbReference>
<feature type="non-terminal residue" evidence="1">
    <location>
        <position position="1"/>
    </location>
</feature>
<dbReference type="Proteomes" id="UP001558652">
    <property type="component" value="Unassembled WGS sequence"/>
</dbReference>
<accession>A0ABD0YWP3</accession>
<dbReference type="PANTHER" id="PTHR47113:SF1">
    <property type="entry name" value="LD09343P"/>
    <property type="match status" value="1"/>
</dbReference>
<gene>
    <name evidence="1" type="ORF">AAG570_012558</name>
</gene>
<evidence type="ECO:0000313" key="2">
    <source>
        <dbReference type="Proteomes" id="UP001558652"/>
    </source>
</evidence>
<comment type="caution">
    <text evidence="1">The sequence shown here is derived from an EMBL/GenBank/DDBJ whole genome shotgun (WGS) entry which is preliminary data.</text>
</comment>
<dbReference type="PANTHER" id="PTHR47113">
    <property type="entry name" value="LD09343P"/>
    <property type="match status" value="1"/>
</dbReference>
<organism evidence="1 2">
    <name type="scientific">Ranatra chinensis</name>
    <dbReference type="NCBI Taxonomy" id="642074"/>
    <lineage>
        <taxon>Eukaryota</taxon>
        <taxon>Metazoa</taxon>
        <taxon>Ecdysozoa</taxon>
        <taxon>Arthropoda</taxon>
        <taxon>Hexapoda</taxon>
        <taxon>Insecta</taxon>
        <taxon>Pterygota</taxon>
        <taxon>Neoptera</taxon>
        <taxon>Paraneoptera</taxon>
        <taxon>Hemiptera</taxon>
        <taxon>Heteroptera</taxon>
        <taxon>Panheteroptera</taxon>
        <taxon>Nepomorpha</taxon>
        <taxon>Nepidae</taxon>
        <taxon>Ranatrinae</taxon>
        <taxon>Ranatra</taxon>
    </lineage>
</organism>
<name>A0ABD0YWP3_9HEMI</name>
<protein>
    <submittedName>
        <fullName evidence="1">Uncharacterized protein</fullName>
    </submittedName>
</protein>
<sequence length="440" mass="51135">QGDFSCLHHVRESFEYHGYTESSVNDSNWDVLWSHDYPFKILYSKLKNLKAHQKVNHFPGIGHITNKMDLASSAIPYIPKAFKIPEQKEAFLAFASNNTHKKLIQKSNEHRGIKIVGVEEVNLSAAGSFVQEFIDDPLLVDGHKFDIGVYTVITSFDPLRVYIYNGEMLFRYCPEEYYPFDPDKVTSYVVENDYLPTWKVPSLKKYYVDLGYSMKDTFNSYMLEIGRKPDIIWKQIEDAIRTICLKKEPLITKLLTPYNSKKHFFEMIRFDFIVDNNLNVYVMEANMSPNLSSAHFPPNSSLYMEVLLNLFSLVGLANTRFVNFEKYITDKNIVVTPSECAKCSSCVLPECQLCLTCLTPESKLNLKDAYLEHINKRDFKRVFPPTKVYFIYENVITPIREKYQNPFDVIHLENLIMSIDFFVLDINSVFCCKLSICYFA</sequence>
<dbReference type="AlphaFoldDB" id="A0ABD0YWP3"/>
<proteinExistence type="predicted"/>
<dbReference type="SUPFAM" id="SSF56059">
    <property type="entry name" value="Glutathione synthetase ATP-binding domain-like"/>
    <property type="match status" value="1"/>
</dbReference>